<dbReference type="SUPFAM" id="SSF75169">
    <property type="entry name" value="DsrEFH-like"/>
    <property type="match status" value="1"/>
</dbReference>
<dbReference type="Proteomes" id="UP000199258">
    <property type="component" value="Unassembled WGS sequence"/>
</dbReference>
<gene>
    <name evidence="1" type="ORF">SAMN04488693_1234</name>
</gene>
<dbReference type="OrthoDB" id="5113984at2"/>
<sequence length="116" mass="12065">MSTTPESRVLVLHLAGPGNEPFPDFAMAMRVAGNAAAELPEVKIEIIVQGPSVSQLVVDKEITEMPGPSVSVYACGNSLRSAGIDPSALPSGVKVVPAAVAHIARRQFDGAAYLRV</sequence>
<keyword evidence="2" id="KW-1185">Reference proteome</keyword>
<dbReference type="PANTHER" id="PTHR37691:SF1">
    <property type="entry name" value="BLR3518 PROTEIN"/>
    <property type="match status" value="1"/>
</dbReference>
<protein>
    <submittedName>
        <fullName evidence="1">Uncharacterized protein</fullName>
    </submittedName>
</protein>
<dbReference type="RefSeq" id="WP_090588041.1">
    <property type="nucleotide sequence ID" value="NZ_FNDT01000023.1"/>
</dbReference>
<dbReference type="STRING" id="335973.SAMN04488693_1234"/>
<dbReference type="EMBL" id="FNDT01000023">
    <property type="protein sequence ID" value="SDI77896.1"/>
    <property type="molecule type" value="Genomic_DNA"/>
</dbReference>
<dbReference type="PANTHER" id="PTHR37691">
    <property type="entry name" value="BLR3518 PROTEIN"/>
    <property type="match status" value="1"/>
</dbReference>
<dbReference type="Gene3D" id="3.40.1260.10">
    <property type="entry name" value="DsrEFH-like"/>
    <property type="match status" value="1"/>
</dbReference>
<name>A0A1G8NCT2_9MICC</name>
<evidence type="ECO:0000313" key="1">
    <source>
        <dbReference type="EMBL" id="SDI77896.1"/>
    </source>
</evidence>
<accession>A0A1G8NCT2</accession>
<dbReference type="InterPro" id="IPR027396">
    <property type="entry name" value="DsrEFH-like"/>
</dbReference>
<dbReference type="AlphaFoldDB" id="A0A1G8NCT2"/>
<proteinExistence type="predicted"/>
<organism evidence="1 2">
    <name type="scientific">Arthrobacter subterraneus</name>
    <dbReference type="NCBI Taxonomy" id="335973"/>
    <lineage>
        <taxon>Bacteria</taxon>
        <taxon>Bacillati</taxon>
        <taxon>Actinomycetota</taxon>
        <taxon>Actinomycetes</taxon>
        <taxon>Micrococcales</taxon>
        <taxon>Micrococcaceae</taxon>
        <taxon>Arthrobacter</taxon>
    </lineage>
</organism>
<evidence type="ECO:0000313" key="2">
    <source>
        <dbReference type="Proteomes" id="UP000199258"/>
    </source>
</evidence>
<reference evidence="1 2" key="1">
    <citation type="submission" date="2016-10" db="EMBL/GenBank/DDBJ databases">
        <authorList>
            <person name="de Groot N.N."/>
        </authorList>
    </citation>
    <scope>NUCLEOTIDE SEQUENCE [LARGE SCALE GENOMIC DNA]</scope>
    <source>
        <strain evidence="1 2">NP_1H</strain>
    </source>
</reference>